<evidence type="ECO:0000256" key="1">
    <source>
        <dbReference type="SAM" id="MobiDB-lite"/>
    </source>
</evidence>
<dbReference type="AlphaFoldDB" id="A0A9P7XUG0"/>
<feature type="compositionally biased region" description="Polar residues" evidence="1">
    <location>
        <begin position="40"/>
        <end position="59"/>
    </location>
</feature>
<comment type="caution">
    <text evidence="2">The sequence shown here is derived from an EMBL/GenBank/DDBJ whole genome shotgun (WGS) entry which is preliminary data.</text>
</comment>
<keyword evidence="3" id="KW-1185">Reference proteome</keyword>
<dbReference type="OrthoDB" id="10262609at2759"/>
<accession>A0A9P7XUG0</accession>
<reference evidence="2" key="1">
    <citation type="submission" date="2021-06" db="EMBL/GenBank/DDBJ databases">
        <title>Genome Sequence of Mortierella hyaline Strain SCG-10, a Cold-Adapted, Nitrate-Reducing Fungus Isolated from Soil in Minnesota, USA.</title>
        <authorList>
            <person name="Aldossari N."/>
        </authorList>
    </citation>
    <scope>NUCLEOTIDE SEQUENCE</scope>
    <source>
        <strain evidence="2">SCG-10</strain>
    </source>
</reference>
<name>A0A9P7XUG0_9FUNG</name>
<sequence>MLMEAQTQETLKHVPTSPTTVATTHSDQTTDPTVEEKTAPSDNKTASVMSGTPSATGRPQRNLPGTKDEGLYQWPQRPLESIESAFALREYLQSLIPSALLNNVKFFPSRYVFESGIMDTLEPWKKKS</sequence>
<dbReference type="Proteomes" id="UP000707451">
    <property type="component" value="Unassembled WGS sequence"/>
</dbReference>
<feature type="compositionally biased region" description="Polar residues" evidence="1">
    <location>
        <begin position="16"/>
        <end position="32"/>
    </location>
</feature>
<evidence type="ECO:0000313" key="2">
    <source>
        <dbReference type="EMBL" id="KAG9065956.1"/>
    </source>
</evidence>
<dbReference type="EMBL" id="JAHRHY010000011">
    <property type="protein sequence ID" value="KAG9065956.1"/>
    <property type="molecule type" value="Genomic_DNA"/>
</dbReference>
<evidence type="ECO:0000313" key="3">
    <source>
        <dbReference type="Proteomes" id="UP000707451"/>
    </source>
</evidence>
<feature type="region of interest" description="Disordered" evidence="1">
    <location>
        <begin position="1"/>
        <end position="72"/>
    </location>
</feature>
<proteinExistence type="predicted"/>
<protein>
    <submittedName>
        <fullName evidence="2">Uncharacterized protein</fullName>
    </submittedName>
</protein>
<organism evidence="2 3">
    <name type="scientific">Linnemannia hyalina</name>
    <dbReference type="NCBI Taxonomy" id="64524"/>
    <lineage>
        <taxon>Eukaryota</taxon>
        <taxon>Fungi</taxon>
        <taxon>Fungi incertae sedis</taxon>
        <taxon>Mucoromycota</taxon>
        <taxon>Mortierellomycotina</taxon>
        <taxon>Mortierellomycetes</taxon>
        <taxon>Mortierellales</taxon>
        <taxon>Mortierellaceae</taxon>
        <taxon>Linnemannia</taxon>
    </lineage>
</organism>
<gene>
    <name evidence="2" type="ORF">KI688_002253</name>
</gene>